<organism evidence="1 2">
    <name type="scientific">Paenibacillus polymyxa</name>
    <name type="common">Bacillus polymyxa</name>
    <dbReference type="NCBI Taxonomy" id="1406"/>
    <lineage>
        <taxon>Bacteria</taxon>
        <taxon>Bacillati</taxon>
        <taxon>Bacillota</taxon>
        <taxon>Bacilli</taxon>
        <taxon>Bacillales</taxon>
        <taxon>Paenibacillaceae</taxon>
        <taxon>Paenibacillus</taxon>
    </lineage>
</organism>
<comment type="caution">
    <text evidence="1">The sequence shown here is derived from an EMBL/GenBank/DDBJ whole genome shotgun (WGS) entry which is preliminary data.</text>
</comment>
<dbReference type="EMBL" id="JARVWT010000016">
    <property type="protein sequence ID" value="MDH2334281.1"/>
    <property type="molecule type" value="Genomic_DNA"/>
</dbReference>
<dbReference type="Proteomes" id="UP001229409">
    <property type="component" value="Unassembled WGS sequence"/>
</dbReference>
<accession>A0AAP4EDU5</accession>
<evidence type="ECO:0000313" key="1">
    <source>
        <dbReference type="EMBL" id="MDH2334281.1"/>
    </source>
</evidence>
<proteinExistence type="predicted"/>
<sequence>MRKFRFGGILRKYTVPYVFIQPATGQEYDEYGDAIPAKPNRQIRKGNFQPVDAKLQLAEGGEYTDKDRALYTTGTHKNGDLIEYQGEQYTVDSEQDRDYMDVNKYIVKKRVANDPVQ</sequence>
<reference evidence="1" key="1">
    <citation type="submission" date="2023-04" db="EMBL/GenBank/DDBJ databases">
        <title>Uncovering the Secrets of Slow-Growing Bacteria in Tropical Savanna Soil through Cultivation and Genomic Analysis.</title>
        <authorList>
            <person name="Goncalves O.S."/>
            <person name="Santana M.F."/>
        </authorList>
    </citation>
    <scope>NUCLEOTIDE SEQUENCE</scope>
    <source>
        <strain evidence="1">ANTI</strain>
    </source>
</reference>
<dbReference type="RefSeq" id="WP_279836176.1">
    <property type="nucleotide sequence ID" value="NZ_JARVWT010000016.1"/>
</dbReference>
<protein>
    <submittedName>
        <fullName evidence="1">Uncharacterized protein</fullName>
    </submittedName>
</protein>
<name>A0AAP4EDU5_PAEPO</name>
<dbReference type="AlphaFoldDB" id="A0AAP4EDU5"/>
<gene>
    <name evidence="1" type="ORF">QDS18_25745</name>
</gene>
<evidence type="ECO:0000313" key="2">
    <source>
        <dbReference type="Proteomes" id="UP001229409"/>
    </source>
</evidence>